<sequence length="118" mass="13998">MLKRAKEDSLIAEELIPELSLNLNAEPYYEFIYEHLFLEGTICAEDLLKEIRIVANNQLASKLHAVALNNEIIKKVEFQDLWNYKLRFIYMFITEYKAFVEEKEAQMNCKQLTEIHLL</sequence>
<evidence type="ECO:0000313" key="1">
    <source>
        <dbReference type="EMBL" id="EOR93039.1"/>
    </source>
</evidence>
<dbReference type="Proteomes" id="UP000014174">
    <property type="component" value="Unassembled WGS sequence"/>
</dbReference>
<protein>
    <submittedName>
        <fullName evidence="1">Uncharacterized protein</fullName>
    </submittedName>
</protein>
<name>R9GVT1_9SPHI</name>
<organism evidence="1 2">
    <name type="scientific">Arcticibacter svalbardensis MN12-7</name>
    <dbReference type="NCBI Taxonomy" id="1150600"/>
    <lineage>
        <taxon>Bacteria</taxon>
        <taxon>Pseudomonadati</taxon>
        <taxon>Bacteroidota</taxon>
        <taxon>Sphingobacteriia</taxon>
        <taxon>Sphingobacteriales</taxon>
        <taxon>Sphingobacteriaceae</taxon>
        <taxon>Arcticibacter</taxon>
    </lineage>
</organism>
<reference evidence="1 2" key="1">
    <citation type="journal article" date="2013" name="Genome Announc.">
        <title>Draft Genome Sequence of Arcticibacter svalbardensis Strain MN12-7T, a Member of the Family Sphingobacteriaceae Isolated from an Arctic Soil Sample.</title>
        <authorList>
            <person name="Shivaji S."/>
            <person name="Ara S."/>
            <person name="Prasad S."/>
            <person name="Manasa B.P."/>
            <person name="Begum Z."/>
            <person name="Singh A."/>
            <person name="Kumar Pinnaka A."/>
        </authorList>
    </citation>
    <scope>NUCLEOTIDE SEQUENCE [LARGE SCALE GENOMIC DNA]</scope>
    <source>
        <strain evidence="1 2">MN12-7</strain>
    </source>
</reference>
<comment type="caution">
    <text evidence="1">The sequence shown here is derived from an EMBL/GenBank/DDBJ whole genome shotgun (WGS) entry which is preliminary data.</text>
</comment>
<gene>
    <name evidence="1" type="ORF">ADIARSV_3795</name>
</gene>
<dbReference type="AlphaFoldDB" id="R9GVT1"/>
<dbReference type="EMBL" id="AQPN01000134">
    <property type="protein sequence ID" value="EOR93039.1"/>
    <property type="molecule type" value="Genomic_DNA"/>
</dbReference>
<keyword evidence="2" id="KW-1185">Reference proteome</keyword>
<evidence type="ECO:0000313" key="2">
    <source>
        <dbReference type="Proteomes" id="UP000014174"/>
    </source>
</evidence>
<accession>R9GVT1</accession>
<proteinExistence type="predicted"/>